<dbReference type="EMBL" id="HBGW01012122">
    <property type="protein sequence ID" value="CAD9514296.1"/>
    <property type="molecule type" value="Transcribed_RNA"/>
</dbReference>
<proteinExistence type="predicted"/>
<protein>
    <submittedName>
        <fullName evidence="1">Uncharacterized protein</fullName>
    </submittedName>
</protein>
<reference evidence="1" key="1">
    <citation type="submission" date="2021-01" db="EMBL/GenBank/DDBJ databases">
        <authorList>
            <person name="Corre E."/>
            <person name="Pelletier E."/>
            <person name="Niang G."/>
            <person name="Scheremetjew M."/>
            <person name="Finn R."/>
            <person name="Kale V."/>
            <person name="Holt S."/>
            <person name="Cochrane G."/>
            <person name="Meng A."/>
            <person name="Brown T."/>
            <person name="Cohen L."/>
        </authorList>
    </citation>
    <scope>NUCLEOTIDE SEQUENCE</scope>
    <source>
        <strain evidence="1">RCC3387</strain>
    </source>
</reference>
<sequence>MGEAFRRVCPHLTEFYEDLFDLEAIVVKRNSEDENVAWMETKLPFARDKMQGKYDGFRTFLEHVEQLSIVFRHPETHNEVVRMVLTDSVFEVNLATRDGQVAWENGGPLGWDTSGAFVCRVDLESCIRPLGPSLGTLTLPPLAFLFNATPGTLVITSIRPDDEAAEVAIKEAGVAKREEEWRSILGDVGASAMMSMEYAADSAQSAMGSAVDAAAALVFDVHRFRELLIERYRFEATYRHSGGAGAGAQASAARAASSDSIWLLGVSIRFAVPTTKVMAMFITYARDFVKGQMQRLHGLRLGEQLLRATLKDRDSVLAYAQAEGIALGDNARKVADKVGAAATGGAEFI</sequence>
<gene>
    <name evidence="1" type="ORF">BRAN1462_LOCUS7686</name>
</gene>
<name>A0A7S2IB78_9DINO</name>
<organism evidence="1">
    <name type="scientific">Zooxanthella nutricula</name>
    <dbReference type="NCBI Taxonomy" id="1333877"/>
    <lineage>
        <taxon>Eukaryota</taxon>
        <taxon>Sar</taxon>
        <taxon>Alveolata</taxon>
        <taxon>Dinophyceae</taxon>
        <taxon>Peridiniales</taxon>
        <taxon>Peridiniales incertae sedis</taxon>
        <taxon>Zooxanthella</taxon>
    </lineage>
</organism>
<accession>A0A7S2IB78</accession>
<dbReference type="AlphaFoldDB" id="A0A7S2IB78"/>
<evidence type="ECO:0000313" key="1">
    <source>
        <dbReference type="EMBL" id="CAD9514296.1"/>
    </source>
</evidence>